<organism evidence="2 3">
    <name type="scientific">Dreissena polymorpha</name>
    <name type="common">Zebra mussel</name>
    <name type="synonym">Mytilus polymorpha</name>
    <dbReference type="NCBI Taxonomy" id="45954"/>
    <lineage>
        <taxon>Eukaryota</taxon>
        <taxon>Metazoa</taxon>
        <taxon>Spiralia</taxon>
        <taxon>Lophotrochozoa</taxon>
        <taxon>Mollusca</taxon>
        <taxon>Bivalvia</taxon>
        <taxon>Autobranchia</taxon>
        <taxon>Heteroconchia</taxon>
        <taxon>Euheterodonta</taxon>
        <taxon>Imparidentia</taxon>
        <taxon>Neoheterodontei</taxon>
        <taxon>Myida</taxon>
        <taxon>Dreissenoidea</taxon>
        <taxon>Dreissenidae</taxon>
        <taxon>Dreissena</taxon>
    </lineage>
</organism>
<proteinExistence type="predicted"/>
<evidence type="ECO:0000256" key="1">
    <source>
        <dbReference type="SAM" id="MobiDB-lite"/>
    </source>
</evidence>
<sequence>MATPKSLEKDAMDVAVVRWSGGNQTADSFAGAANGTDPPNPIRSAPQFDSLQ</sequence>
<keyword evidence="3" id="KW-1185">Reference proteome</keyword>
<accession>A0A9D4R187</accession>
<reference evidence="2" key="1">
    <citation type="journal article" date="2019" name="bioRxiv">
        <title>The Genome of the Zebra Mussel, Dreissena polymorpha: A Resource for Invasive Species Research.</title>
        <authorList>
            <person name="McCartney M.A."/>
            <person name="Auch B."/>
            <person name="Kono T."/>
            <person name="Mallez S."/>
            <person name="Zhang Y."/>
            <person name="Obille A."/>
            <person name="Becker A."/>
            <person name="Abrahante J.E."/>
            <person name="Garbe J."/>
            <person name="Badalamenti J.P."/>
            <person name="Herman A."/>
            <person name="Mangelson H."/>
            <person name="Liachko I."/>
            <person name="Sullivan S."/>
            <person name="Sone E.D."/>
            <person name="Koren S."/>
            <person name="Silverstein K.A.T."/>
            <person name="Beckman K.B."/>
            <person name="Gohl D.M."/>
        </authorList>
    </citation>
    <scope>NUCLEOTIDE SEQUENCE</scope>
    <source>
        <strain evidence="2">Duluth1</strain>
        <tissue evidence="2">Whole animal</tissue>
    </source>
</reference>
<protein>
    <submittedName>
        <fullName evidence="2">Uncharacterized protein</fullName>
    </submittedName>
</protein>
<dbReference type="EMBL" id="JAIWYP010000003">
    <property type="protein sequence ID" value="KAH3849600.1"/>
    <property type="molecule type" value="Genomic_DNA"/>
</dbReference>
<dbReference type="Proteomes" id="UP000828390">
    <property type="component" value="Unassembled WGS sequence"/>
</dbReference>
<evidence type="ECO:0000313" key="2">
    <source>
        <dbReference type="EMBL" id="KAH3849600.1"/>
    </source>
</evidence>
<feature type="region of interest" description="Disordered" evidence="1">
    <location>
        <begin position="23"/>
        <end position="52"/>
    </location>
</feature>
<gene>
    <name evidence="2" type="ORF">DPMN_092003</name>
</gene>
<comment type="caution">
    <text evidence="2">The sequence shown here is derived from an EMBL/GenBank/DDBJ whole genome shotgun (WGS) entry which is preliminary data.</text>
</comment>
<reference evidence="2" key="2">
    <citation type="submission" date="2020-11" db="EMBL/GenBank/DDBJ databases">
        <authorList>
            <person name="McCartney M.A."/>
            <person name="Auch B."/>
            <person name="Kono T."/>
            <person name="Mallez S."/>
            <person name="Becker A."/>
            <person name="Gohl D.M."/>
            <person name="Silverstein K.A.T."/>
            <person name="Koren S."/>
            <person name="Bechman K.B."/>
            <person name="Herman A."/>
            <person name="Abrahante J.E."/>
            <person name="Garbe J."/>
        </authorList>
    </citation>
    <scope>NUCLEOTIDE SEQUENCE</scope>
    <source>
        <strain evidence="2">Duluth1</strain>
        <tissue evidence="2">Whole animal</tissue>
    </source>
</reference>
<evidence type="ECO:0000313" key="3">
    <source>
        <dbReference type="Proteomes" id="UP000828390"/>
    </source>
</evidence>
<dbReference type="AlphaFoldDB" id="A0A9D4R187"/>
<name>A0A9D4R187_DREPO</name>